<comment type="caution">
    <text evidence="1">The sequence shown here is derived from an EMBL/GenBank/DDBJ whole genome shotgun (WGS) entry which is preliminary data.</text>
</comment>
<evidence type="ECO:0000313" key="1">
    <source>
        <dbReference type="EMBL" id="KAI5684539.1"/>
    </source>
</evidence>
<accession>A0ACC0CI67</accession>
<proteinExistence type="predicted"/>
<sequence>MSDRKLVVLGIPWEVETEGLREYMSKFGELEDCIVMKERSTGRSRGFGYVTFAAVDDAKAALSSEHFLGGRMLEVKIATPKEEMRQPSKKVTRIFVARIPASVTEVAFRSYFEKYGEITDLYMPKDPSTKAHRGIGFITFANAESVDDLMSESHDLGGSTIVVDRATPKEDDFRPASRMPPQGGGGGGVVGGGGGGGGGYGAYNAYISAATRYAALGAPTLYDPPASASMYGRGGAPRGMGKKIFVGRLPQEATVEDLRQYFGRFGRILDVYVPKDPKRSGHRGFGFVTFAEDGVADRVSRRPHEICGQQVAIDSATPIDDAGPSGGHFMMDHPEPTYGGYGGPMRTPYGGRMYGAMDFDDWGYGMGGGRPSRAEFRYRPY</sequence>
<gene>
    <name evidence="1" type="ORF">M9H77_05767</name>
</gene>
<keyword evidence="2" id="KW-1185">Reference proteome</keyword>
<organism evidence="1 2">
    <name type="scientific">Catharanthus roseus</name>
    <name type="common">Madagascar periwinkle</name>
    <name type="synonym">Vinca rosea</name>
    <dbReference type="NCBI Taxonomy" id="4058"/>
    <lineage>
        <taxon>Eukaryota</taxon>
        <taxon>Viridiplantae</taxon>
        <taxon>Streptophyta</taxon>
        <taxon>Embryophyta</taxon>
        <taxon>Tracheophyta</taxon>
        <taxon>Spermatophyta</taxon>
        <taxon>Magnoliopsida</taxon>
        <taxon>eudicotyledons</taxon>
        <taxon>Gunneridae</taxon>
        <taxon>Pentapetalae</taxon>
        <taxon>asterids</taxon>
        <taxon>lamiids</taxon>
        <taxon>Gentianales</taxon>
        <taxon>Apocynaceae</taxon>
        <taxon>Rauvolfioideae</taxon>
        <taxon>Vinceae</taxon>
        <taxon>Catharanthinae</taxon>
        <taxon>Catharanthus</taxon>
    </lineage>
</organism>
<protein>
    <submittedName>
        <fullName evidence="1">Uncharacterized protein</fullName>
    </submittedName>
</protein>
<name>A0ACC0CI67_CATRO</name>
<dbReference type="Proteomes" id="UP001060085">
    <property type="component" value="Linkage Group LG01"/>
</dbReference>
<reference evidence="2" key="1">
    <citation type="journal article" date="2023" name="Nat. Plants">
        <title>Single-cell RNA sequencing provides a high-resolution roadmap for understanding the multicellular compartmentation of specialized metabolism.</title>
        <authorList>
            <person name="Sun S."/>
            <person name="Shen X."/>
            <person name="Li Y."/>
            <person name="Li Y."/>
            <person name="Wang S."/>
            <person name="Li R."/>
            <person name="Zhang H."/>
            <person name="Shen G."/>
            <person name="Guo B."/>
            <person name="Wei J."/>
            <person name="Xu J."/>
            <person name="St-Pierre B."/>
            <person name="Chen S."/>
            <person name="Sun C."/>
        </authorList>
    </citation>
    <scope>NUCLEOTIDE SEQUENCE [LARGE SCALE GENOMIC DNA]</scope>
</reference>
<evidence type="ECO:0000313" key="2">
    <source>
        <dbReference type="Proteomes" id="UP001060085"/>
    </source>
</evidence>
<dbReference type="EMBL" id="CM044701">
    <property type="protein sequence ID" value="KAI5684539.1"/>
    <property type="molecule type" value="Genomic_DNA"/>
</dbReference>